<protein>
    <recommendedName>
        <fullName evidence="2">Dystroglycan-type cadherin-like domain-containing protein</fullName>
    </recommendedName>
</protein>
<proteinExistence type="predicted"/>
<dbReference type="EMBL" id="BARU01036670">
    <property type="protein sequence ID" value="GAH79649.1"/>
    <property type="molecule type" value="Genomic_DNA"/>
</dbReference>
<dbReference type="Pfam" id="PF13620">
    <property type="entry name" value="CarboxypepD_reg"/>
    <property type="match status" value="1"/>
</dbReference>
<name>X1JN07_9ZZZZ</name>
<dbReference type="Pfam" id="PF05345">
    <property type="entry name" value="He_PIG"/>
    <property type="match status" value="1"/>
</dbReference>
<dbReference type="InterPro" id="IPR013783">
    <property type="entry name" value="Ig-like_fold"/>
</dbReference>
<dbReference type="Gene3D" id="2.60.40.1120">
    <property type="entry name" value="Carboxypeptidase-like, regulatory domain"/>
    <property type="match status" value="1"/>
</dbReference>
<accession>X1JN07</accession>
<gene>
    <name evidence="1" type="ORF">S03H2_57222</name>
</gene>
<sequence length="207" mass="21230">MHNHESLKLTILVLFLASIAILAGCAGGGTVPSINHPPTITSTPNTSAIVGEKYIYDVDATDPDVGDILTYSLIGSSPEGMTIDPTTGVINWTPTATQIGDNDVTVEVSDNGSPVGSDTQNFTITVSYAGSIIGTVISDAGGPAVEGSTVTVVGTTLSTTTDAEGNYVMDKVPVGTHDVIVTQSGRATSKAQSITIIEDQITSVDFI</sequence>
<dbReference type="SUPFAM" id="SSF49452">
    <property type="entry name" value="Starch-binding domain-like"/>
    <property type="match status" value="1"/>
</dbReference>
<dbReference type="GO" id="GO:0030246">
    <property type="term" value="F:carbohydrate binding"/>
    <property type="evidence" value="ECO:0007669"/>
    <property type="project" value="InterPro"/>
</dbReference>
<organism evidence="1">
    <name type="scientific">marine sediment metagenome</name>
    <dbReference type="NCBI Taxonomy" id="412755"/>
    <lineage>
        <taxon>unclassified sequences</taxon>
        <taxon>metagenomes</taxon>
        <taxon>ecological metagenomes</taxon>
    </lineage>
</organism>
<dbReference type="InterPro" id="IPR013784">
    <property type="entry name" value="Carb-bd-like_fold"/>
</dbReference>
<dbReference type="GO" id="GO:0016020">
    <property type="term" value="C:membrane"/>
    <property type="evidence" value="ECO:0007669"/>
    <property type="project" value="InterPro"/>
</dbReference>
<dbReference type="SUPFAM" id="SSF49313">
    <property type="entry name" value="Cadherin-like"/>
    <property type="match status" value="1"/>
</dbReference>
<evidence type="ECO:0000313" key="1">
    <source>
        <dbReference type="EMBL" id="GAH79649.1"/>
    </source>
</evidence>
<comment type="caution">
    <text evidence="1">The sequence shown here is derived from an EMBL/GenBank/DDBJ whole genome shotgun (WGS) entry which is preliminary data.</text>
</comment>
<dbReference type="AlphaFoldDB" id="X1JN07"/>
<dbReference type="CDD" id="cd11304">
    <property type="entry name" value="Cadherin_repeat"/>
    <property type="match status" value="1"/>
</dbReference>
<dbReference type="Gene3D" id="2.60.40.10">
    <property type="entry name" value="Immunoglobulins"/>
    <property type="match status" value="1"/>
</dbReference>
<dbReference type="InterPro" id="IPR015919">
    <property type="entry name" value="Cadherin-like_sf"/>
</dbReference>
<reference evidence="1" key="1">
    <citation type="journal article" date="2014" name="Front. Microbiol.">
        <title>High frequency of phylogenetically diverse reductive dehalogenase-homologous genes in deep subseafloor sedimentary metagenomes.</title>
        <authorList>
            <person name="Kawai M."/>
            <person name="Futagami T."/>
            <person name="Toyoda A."/>
            <person name="Takaki Y."/>
            <person name="Nishi S."/>
            <person name="Hori S."/>
            <person name="Arai W."/>
            <person name="Tsubouchi T."/>
            <person name="Morono Y."/>
            <person name="Uchiyama I."/>
            <person name="Ito T."/>
            <person name="Fujiyama A."/>
            <person name="Inagaki F."/>
            <person name="Takami H."/>
        </authorList>
    </citation>
    <scope>NUCLEOTIDE SEQUENCE</scope>
    <source>
        <strain evidence="1">Expedition CK06-06</strain>
    </source>
</reference>
<dbReference type="GO" id="GO:0005509">
    <property type="term" value="F:calcium ion binding"/>
    <property type="evidence" value="ECO:0007669"/>
    <property type="project" value="InterPro"/>
</dbReference>
<feature type="non-terminal residue" evidence="1">
    <location>
        <position position="207"/>
    </location>
</feature>
<evidence type="ECO:0008006" key="2">
    <source>
        <dbReference type="Google" id="ProtNLM"/>
    </source>
</evidence>